<evidence type="ECO:0000313" key="2">
    <source>
        <dbReference type="EMBL" id="WXB06473.1"/>
    </source>
</evidence>
<evidence type="ECO:0000313" key="3">
    <source>
        <dbReference type="Proteomes" id="UP001374803"/>
    </source>
</evidence>
<keyword evidence="1" id="KW-0472">Membrane</keyword>
<dbReference type="Proteomes" id="UP001374803">
    <property type="component" value="Chromosome"/>
</dbReference>
<reference evidence="2" key="1">
    <citation type="submission" date="2021-12" db="EMBL/GenBank/DDBJ databases">
        <title>Discovery of the Pendulisporaceae a myxobacterial family with distinct sporulation behavior and unique specialized metabolism.</title>
        <authorList>
            <person name="Garcia R."/>
            <person name="Popoff A."/>
            <person name="Bader C.D."/>
            <person name="Loehr J."/>
            <person name="Walesch S."/>
            <person name="Walt C."/>
            <person name="Boldt J."/>
            <person name="Bunk B."/>
            <person name="Haeckl F.J.F.P.J."/>
            <person name="Gunesch A.P."/>
            <person name="Birkelbach J."/>
            <person name="Nuebel U."/>
            <person name="Pietschmann T."/>
            <person name="Bach T."/>
            <person name="Mueller R."/>
        </authorList>
    </citation>
    <scope>NUCLEOTIDE SEQUENCE</scope>
    <source>
        <strain evidence="2">MSr11367</strain>
    </source>
</reference>
<protein>
    <recommendedName>
        <fullName evidence="4">DUF1440 domain-containing protein</fullName>
    </recommendedName>
</protein>
<dbReference type="Pfam" id="PF07274">
    <property type="entry name" value="DUF1440"/>
    <property type="match status" value="1"/>
</dbReference>
<proteinExistence type="predicted"/>
<evidence type="ECO:0000256" key="1">
    <source>
        <dbReference type="SAM" id="Phobius"/>
    </source>
</evidence>
<keyword evidence="1" id="KW-0812">Transmembrane</keyword>
<keyword evidence="3" id="KW-1185">Reference proteome</keyword>
<sequence length="166" mass="18160">MTLQRMADDTLQGSIAGLIATVPMTLAMKLLHRRLPLHEQHPLPPRRITMRVLAMLGWSPPRVPFARKALTLVAHFSYGAAAGTVYRHANRHTLHSGPGTGVVYGLTVWAGSYLGLLPALGLLTPATRHSPRRTALMIASHVVWGWALGEVTRRMDGLPHAHHAET</sequence>
<accession>A0ABZ2L6A1</accession>
<evidence type="ECO:0008006" key="4">
    <source>
        <dbReference type="Google" id="ProtNLM"/>
    </source>
</evidence>
<dbReference type="EMBL" id="CP089983">
    <property type="protein sequence ID" value="WXB06473.1"/>
    <property type="molecule type" value="Genomic_DNA"/>
</dbReference>
<name>A0ABZ2L6A1_9BACT</name>
<dbReference type="RefSeq" id="WP_394836121.1">
    <property type="nucleotide sequence ID" value="NZ_CP089929.1"/>
</dbReference>
<feature type="transmembrane region" description="Helical" evidence="1">
    <location>
        <begin position="101"/>
        <end position="123"/>
    </location>
</feature>
<dbReference type="InterPro" id="IPR009898">
    <property type="entry name" value="DUF1440"/>
</dbReference>
<keyword evidence="1" id="KW-1133">Transmembrane helix</keyword>
<gene>
    <name evidence="2" type="ORF">LVJ94_04345</name>
</gene>
<organism evidence="2 3">
    <name type="scientific">Pendulispora rubella</name>
    <dbReference type="NCBI Taxonomy" id="2741070"/>
    <lineage>
        <taxon>Bacteria</taxon>
        <taxon>Pseudomonadati</taxon>
        <taxon>Myxococcota</taxon>
        <taxon>Myxococcia</taxon>
        <taxon>Myxococcales</taxon>
        <taxon>Sorangiineae</taxon>
        <taxon>Pendulisporaceae</taxon>
        <taxon>Pendulispora</taxon>
    </lineage>
</organism>
<feature type="transmembrane region" description="Helical" evidence="1">
    <location>
        <begin position="69"/>
        <end position="89"/>
    </location>
</feature>